<dbReference type="AlphaFoldDB" id="A0AAV9J447"/>
<dbReference type="InterPro" id="IPR029058">
    <property type="entry name" value="AB_hydrolase_fold"/>
</dbReference>
<protein>
    <recommendedName>
        <fullName evidence="1">AB hydrolase-1 domain-containing protein</fullName>
    </recommendedName>
</protein>
<reference evidence="2 3" key="1">
    <citation type="submission" date="2021-11" db="EMBL/GenBank/DDBJ databases">
        <title>Black yeast isolated from Biological Soil Crust.</title>
        <authorList>
            <person name="Kurbessoian T."/>
        </authorList>
    </citation>
    <scope>NUCLEOTIDE SEQUENCE [LARGE SCALE GENOMIC DNA]</scope>
    <source>
        <strain evidence="2 3">CCFEE 5522</strain>
    </source>
</reference>
<evidence type="ECO:0000259" key="1">
    <source>
        <dbReference type="Pfam" id="PF12697"/>
    </source>
</evidence>
<dbReference type="Gene3D" id="3.40.50.1820">
    <property type="entry name" value="alpha/beta hydrolase"/>
    <property type="match status" value="1"/>
</dbReference>
<dbReference type="Proteomes" id="UP001324427">
    <property type="component" value="Unassembled WGS sequence"/>
</dbReference>
<sequence length="256" mass="27019">MKTHIVLVHGACHQAWHLHLLAQTLDAAGYTTSTPQLPSAALDPTGPSCTLAGDTAVITAALEAAAATSDAILPVFHSYAGVPGSEAVAALSNSAKAKIPRLVYLAAFVLEPGTNVLAADGGDGSESSSWIGRQGDCTLPVPDPIATFYHDVEPALAAQAVKHLVKQAYEPMAAKATQAGWKLFPVTYVFCAEDRAVPAECMRARVETILGDERLRGRWEVLTLEGGHSPFLSRPDECARVIRRAAGEDVGVDGWR</sequence>
<dbReference type="Pfam" id="PF12697">
    <property type="entry name" value="Abhydrolase_6"/>
    <property type="match status" value="1"/>
</dbReference>
<proteinExistence type="predicted"/>
<dbReference type="InterPro" id="IPR000073">
    <property type="entry name" value="AB_hydrolase_1"/>
</dbReference>
<feature type="domain" description="AB hydrolase-1" evidence="1">
    <location>
        <begin position="5"/>
        <end position="240"/>
    </location>
</feature>
<keyword evidence="3" id="KW-1185">Reference proteome</keyword>
<dbReference type="PANTHER" id="PTHR37017:SF13">
    <property type="entry name" value="AB HYDROLASE-1 DOMAIN-CONTAINING PROTEIN"/>
    <property type="match status" value="1"/>
</dbReference>
<organism evidence="2 3">
    <name type="scientific">Oleoguttula mirabilis</name>
    <dbReference type="NCBI Taxonomy" id="1507867"/>
    <lineage>
        <taxon>Eukaryota</taxon>
        <taxon>Fungi</taxon>
        <taxon>Dikarya</taxon>
        <taxon>Ascomycota</taxon>
        <taxon>Pezizomycotina</taxon>
        <taxon>Dothideomycetes</taxon>
        <taxon>Dothideomycetidae</taxon>
        <taxon>Mycosphaerellales</taxon>
        <taxon>Teratosphaeriaceae</taxon>
        <taxon>Oleoguttula</taxon>
    </lineage>
</organism>
<evidence type="ECO:0000313" key="3">
    <source>
        <dbReference type="Proteomes" id="UP001324427"/>
    </source>
</evidence>
<accession>A0AAV9J447</accession>
<dbReference type="PANTHER" id="PTHR37017">
    <property type="entry name" value="AB HYDROLASE-1 DOMAIN-CONTAINING PROTEIN-RELATED"/>
    <property type="match status" value="1"/>
</dbReference>
<dbReference type="SUPFAM" id="SSF53474">
    <property type="entry name" value="alpha/beta-Hydrolases"/>
    <property type="match status" value="1"/>
</dbReference>
<dbReference type="InterPro" id="IPR052897">
    <property type="entry name" value="Sec-Metab_Biosynth_Hydrolase"/>
</dbReference>
<gene>
    <name evidence="2" type="ORF">LTR36_010970</name>
</gene>
<dbReference type="EMBL" id="JAVFHQ010000096">
    <property type="protein sequence ID" value="KAK4539407.1"/>
    <property type="molecule type" value="Genomic_DNA"/>
</dbReference>
<evidence type="ECO:0000313" key="2">
    <source>
        <dbReference type="EMBL" id="KAK4539407.1"/>
    </source>
</evidence>
<comment type="caution">
    <text evidence="2">The sequence shown here is derived from an EMBL/GenBank/DDBJ whole genome shotgun (WGS) entry which is preliminary data.</text>
</comment>
<name>A0AAV9J447_9PEZI</name>